<protein>
    <recommendedName>
        <fullName evidence="4">Ubiquitin-like protease family profile domain-containing protein</fullName>
    </recommendedName>
</protein>
<dbReference type="GO" id="GO:0008234">
    <property type="term" value="F:cysteine-type peptidase activity"/>
    <property type="evidence" value="ECO:0007669"/>
    <property type="project" value="InterPro"/>
</dbReference>
<evidence type="ECO:0000256" key="3">
    <source>
        <dbReference type="ARBA" id="ARBA00022801"/>
    </source>
</evidence>
<evidence type="ECO:0000313" key="6">
    <source>
        <dbReference type="EMBL" id="KAF2573263.1"/>
    </source>
</evidence>
<evidence type="ECO:0000256" key="1">
    <source>
        <dbReference type="ARBA" id="ARBA00005234"/>
    </source>
</evidence>
<comment type="similarity">
    <text evidence="1">Belongs to the peptidase C48 family.</text>
</comment>
<dbReference type="Gene3D" id="3.40.395.10">
    <property type="entry name" value="Adenoviral Proteinase, Chain A"/>
    <property type="match status" value="1"/>
</dbReference>
<sequence length="290" mass="32383">MNFKSQLQIRKSVGTNPGLVPKPLPKSQRRDLLGKVLGLRNDVICFLCVLGRIISESVNGAKAGHNDPHEPSSSKDLSLVIANEPEEKPPDQNGEPSLLVLDKEVPTDSDLQKGGTRRQIKRNAAMVHVRGKSERARKLDASQQTPFKGNITAKVIIPNKRVAQGYDPFAPFDKKMSKVLTDWVKLDPNEGDINGLERRLPSGAWNYHAGIVTSFCQSMKVWGLDVDDIYAPVNFRNEHWIAIWISIPKRHIVVWDSILTHIRAADLDVLMEPFVNMVPYLLVECAGSDK</sequence>
<keyword evidence="3" id="KW-0378">Hydrolase</keyword>
<evidence type="ECO:0000256" key="2">
    <source>
        <dbReference type="ARBA" id="ARBA00022670"/>
    </source>
</evidence>
<dbReference type="Pfam" id="PF02902">
    <property type="entry name" value="Peptidase_C48"/>
    <property type="match status" value="1"/>
</dbReference>
<dbReference type="SUPFAM" id="SSF54001">
    <property type="entry name" value="Cysteine proteinases"/>
    <property type="match status" value="1"/>
</dbReference>
<feature type="domain" description="Ubiquitin-like protease family profile" evidence="4">
    <location>
        <begin position="213"/>
        <end position="285"/>
    </location>
</feature>
<evidence type="ECO:0000259" key="4">
    <source>
        <dbReference type="Pfam" id="PF02902"/>
    </source>
</evidence>
<gene>
    <name evidence="5" type="ORF">F2Q68_00019894</name>
    <name evidence="6" type="ORF">F2Q70_00001859</name>
</gene>
<reference evidence="5" key="1">
    <citation type="submission" date="2019-12" db="EMBL/GenBank/DDBJ databases">
        <title>Genome sequencing and annotation of Brassica cretica.</title>
        <authorList>
            <person name="Studholme D.J."/>
            <person name="Sarris P.F."/>
        </authorList>
    </citation>
    <scope>NUCLEOTIDE SEQUENCE</scope>
    <source>
        <strain evidence="5">PFS-001/15</strain>
        <strain evidence="6">PFS-102/07</strain>
        <tissue evidence="5">Leaf</tissue>
    </source>
</reference>
<dbReference type="AlphaFoldDB" id="A0A8S9FXP7"/>
<name>A0A8S9FXP7_BRACR</name>
<evidence type="ECO:0000313" key="7">
    <source>
        <dbReference type="Proteomes" id="UP000712281"/>
    </source>
</evidence>
<proteinExistence type="inferred from homology"/>
<organism evidence="5 7">
    <name type="scientific">Brassica cretica</name>
    <name type="common">Mustard</name>
    <dbReference type="NCBI Taxonomy" id="69181"/>
    <lineage>
        <taxon>Eukaryota</taxon>
        <taxon>Viridiplantae</taxon>
        <taxon>Streptophyta</taxon>
        <taxon>Embryophyta</taxon>
        <taxon>Tracheophyta</taxon>
        <taxon>Spermatophyta</taxon>
        <taxon>Magnoliopsida</taxon>
        <taxon>eudicotyledons</taxon>
        <taxon>Gunneridae</taxon>
        <taxon>Pentapetalae</taxon>
        <taxon>rosids</taxon>
        <taxon>malvids</taxon>
        <taxon>Brassicales</taxon>
        <taxon>Brassicaceae</taxon>
        <taxon>Brassiceae</taxon>
        <taxon>Brassica</taxon>
    </lineage>
</organism>
<dbReference type="InterPro" id="IPR003653">
    <property type="entry name" value="Peptidase_C48_C"/>
</dbReference>
<dbReference type="EMBL" id="QGKW02002228">
    <property type="protein sequence ID" value="KAF2538675.1"/>
    <property type="molecule type" value="Genomic_DNA"/>
</dbReference>
<dbReference type="InterPro" id="IPR038765">
    <property type="entry name" value="Papain-like_cys_pep_sf"/>
</dbReference>
<accession>A0A8S9FXP7</accession>
<dbReference type="EMBL" id="QGKY02001015">
    <property type="protein sequence ID" value="KAF2573263.1"/>
    <property type="molecule type" value="Genomic_DNA"/>
</dbReference>
<dbReference type="Proteomes" id="UP000712281">
    <property type="component" value="Unassembled WGS sequence"/>
</dbReference>
<dbReference type="GO" id="GO:0006508">
    <property type="term" value="P:proteolysis"/>
    <property type="evidence" value="ECO:0007669"/>
    <property type="project" value="UniProtKB-KW"/>
</dbReference>
<evidence type="ECO:0000313" key="5">
    <source>
        <dbReference type="EMBL" id="KAF2538675.1"/>
    </source>
</evidence>
<comment type="caution">
    <text evidence="5">The sequence shown here is derived from an EMBL/GenBank/DDBJ whole genome shotgun (WGS) entry which is preliminary data.</text>
</comment>
<keyword evidence="2" id="KW-0645">Protease</keyword>